<keyword evidence="4" id="KW-0067">ATP-binding</keyword>
<dbReference type="Pfam" id="PF23247">
    <property type="entry name" value="LRR_RPS2"/>
    <property type="match status" value="4"/>
</dbReference>
<dbReference type="InterPro" id="IPR057135">
    <property type="entry name" value="At4g27190-like_LRR"/>
</dbReference>
<evidence type="ECO:0000313" key="9">
    <source>
        <dbReference type="Proteomes" id="UP000032304"/>
    </source>
</evidence>
<dbReference type="InterPro" id="IPR032675">
    <property type="entry name" value="LRR_dom_sf"/>
</dbReference>
<protein>
    <submittedName>
        <fullName evidence="8">Uncharacterized protein</fullName>
    </submittedName>
</protein>
<dbReference type="Gramene" id="KJB61905">
    <property type="protein sequence ID" value="KJB61905"/>
    <property type="gene ID" value="B456_009G390000"/>
</dbReference>
<feature type="domain" description="Disease resistance protein At4g27190-like leucine-rich repeats" evidence="7">
    <location>
        <begin position="1112"/>
        <end position="1242"/>
    </location>
</feature>
<keyword evidence="9" id="KW-1185">Reference proteome</keyword>
<comment type="similarity">
    <text evidence="1">Belongs to the disease resistance NB-LRR family.</text>
</comment>
<feature type="domain" description="Disease resistance protein At4g27190-like leucine-rich repeats" evidence="7">
    <location>
        <begin position="864"/>
        <end position="985"/>
    </location>
</feature>
<dbReference type="FunFam" id="3.40.50.300:FF:001091">
    <property type="entry name" value="Probable disease resistance protein At1g61300"/>
    <property type="match status" value="1"/>
</dbReference>
<dbReference type="InterPro" id="IPR027417">
    <property type="entry name" value="P-loop_NTPase"/>
</dbReference>
<feature type="domain" description="Disease resistance protein At4g27190-like leucine-rich repeats" evidence="7">
    <location>
        <begin position="1256"/>
        <end position="1374"/>
    </location>
</feature>
<dbReference type="Pfam" id="PF00931">
    <property type="entry name" value="NB-ARC"/>
    <property type="match status" value="1"/>
</dbReference>
<dbReference type="SUPFAM" id="SSF52058">
    <property type="entry name" value="L domain-like"/>
    <property type="match status" value="1"/>
</dbReference>
<evidence type="ECO:0000259" key="6">
    <source>
        <dbReference type="Pfam" id="PF00931"/>
    </source>
</evidence>
<keyword evidence="2" id="KW-0547">Nucleotide-binding</keyword>
<sequence length="1427" mass="163237">MAEYVAPAAVEIVADQAKEYASPYLRYFFRYGEIVEDFKNQREALELKKERVDTRVDEAESQNELIHKDVDNWLTSAEKELKETQNLKDEIDRVKCFKWCPKWGWRYSLSKKLAEKIPIISELLETSNFAQVGYRRPLQGIEFITSTDFMDSKSSKSAFNQIMEAINAKGVNMIGLHGMPGVGKTTLAKEVGKHAREQKLFDKVVMFTMSQNPNIRTIQDKIAEMFGLNFHTNTAEGRAEELFRSMQGMNKILVIVDDLWEEFKMESIGIPFGDEHEGCKILLTTRRQQVWTKMNCKEIQLGILSEDEAWVLFRHKAGLEDDCSTLNDVAKEVAAQCKGLPLAIVIVAKALKGESLNGWRDANQRFKDSTHLYDEEVLGGVLEPLKLSYDYLKKGINQMTGNHIQMCFLLCSLFPEDEEILIEILIMKKIVEALKKLQKSGLLLETDGADTIRIHDVIRDFAHWLTSMGENRFMVKDTLKEWPHMDGSYTAIALWNCSSIIKNFPDKVEFSKLKTLVLVGERKRNRDDFLVVFGTFFEEMKALQVLLLQRVSFSLKGFPSLPNLKTLWCYNCMLKNFSSSLTNMRSLKILSLPGTEIDEISEELLHVVPKINLNLLELKSLSRLTALSLRLSTNQIPLEDFVLPKLQRYAIVVGENYRFNREAFRTLDIQDFSSSLSAFNNLFCNVEELNLRNVGGQENIVPSIDEMGVNELTSLQLESCNDMEFLIDTKKDQGSTVAFSNLVELNIKSMVSLKGLRYGVSPTWFLQNLKQVSIKDCEELQVIFQIDKLSERMKCQTPLLSNLTKLSLHSLPKLKRIWEVKPSHRAIASLQSLKVVTIEYCDNLKTIFSPCLALKDHNGCLLYCWPKLRVLRIQDCGSLKYISTNTLIQSLATVYIGNCHQLIQIYNMEQNIVLPELGSQESLTNLTFLELRSLPELKCMWNGPNHCHYLRSVKITVCDKLTYLFSEITARTLVHLQYLEIRNCNSLEHLIGEAENMDEIDVSNIKDQSSLFLPKLEVVKIRGCENLKYLCSSQGLPYLESIDIEDCIWTQIHFYNHCWTKLETLRINTLSHGFPLLESLYLKNCPQLLQVFSSTEGRDVIGDHILLNVPFLKNLKVSNCPQISCFIVQAQLIEELVLINVGNSRQLCNTDVPVLNEGCIVVGNHEEVFQVQGGYSFSSIKSLQLWNLFEVRVIWNDFAQVVTLENLTTLNLFNCKKLRYIFSPMMARSLSHLVDLFIVRCEEIERLILAKDQVASSSSNGDTSLQPMSFPNLTRIIVTDCKNLNSLFPFGFVFVLPKLETLKVIRNSKLEQVFELEEKVEVVAEEEMKFDKLERLSLEELPGLIHFCPKGYHSVFPEMMKLKVRDCPKLTTGFFIDSQEFVHCKTKVPRLVEQDAVEESTSVRNAISNENIDCRRGGGGSQLPHIT</sequence>
<dbReference type="Gene3D" id="3.40.50.300">
    <property type="entry name" value="P-loop containing nucleotide triphosphate hydrolases"/>
    <property type="match status" value="1"/>
</dbReference>
<dbReference type="PANTHER" id="PTHR33463">
    <property type="entry name" value="NB-ARC DOMAIN-CONTAINING PROTEIN-RELATED"/>
    <property type="match status" value="1"/>
</dbReference>
<feature type="coiled-coil region" evidence="5">
    <location>
        <begin position="35"/>
        <end position="94"/>
    </location>
</feature>
<dbReference type="Proteomes" id="UP000032304">
    <property type="component" value="Chromosome 9"/>
</dbReference>
<evidence type="ECO:0000256" key="3">
    <source>
        <dbReference type="ARBA" id="ARBA00022821"/>
    </source>
</evidence>
<dbReference type="PANTHER" id="PTHR33463:SF117">
    <property type="entry name" value="CC-NBS-LRR RESISTANCE PROTEIN"/>
    <property type="match status" value="1"/>
</dbReference>
<proteinExistence type="inferred from homology"/>
<gene>
    <name evidence="8" type="ORF">B456_009G390000</name>
</gene>
<dbReference type="GO" id="GO:0005524">
    <property type="term" value="F:ATP binding"/>
    <property type="evidence" value="ECO:0007669"/>
    <property type="project" value="UniProtKB-KW"/>
</dbReference>
<dbReference type="GO" id="GO:0006952">
    <property type="term" value="P:defense response"/>
    <property type="evidence" value="ECO:0007669"/>
    <property type="project" value="UniProtKB-KW"/>
</dbReference>
<dbReference type="eggNOG" id="KOG4658">
    <property type="taxonomic scope" value="Eukaryota"/>
</dbReference>
<feature type="domain" description="Disease resistance protein At4g27190-like leucine-rich repeats" evidence="7">
    <location>
        <begin position="738"/>
        <end position="853"/>
    </location>
</feature>
<evidence type="ECO:0000256" key="1">
    <source>
        <dbReference type="ARBA" id="ARBA00008894"/>
    </source>
</evidence>
<evidence type="ECO:0000313" key="8">
    <source>
        <dbReference type="EMBL" id="KJB61905.1"/>
    </source>
</evidence>
<dbReference type="InterPro" id="IPR042197">
    <property type="entry name" value="Apaf_helical"/>
</dbReference>
<dbReference type="OMA" id="ENIDCRR"/>
<dbReference type="GO" id="GO:0043531">
    <property type="term" value="F:ADP binding"/>
    <property type="evidence" value="ECO:0007669"/>
    <property type="project" value="InterPro"/>
</dbReference>
<keyword evidence="5" id="KW-0175">Coiled coil</keyword>
<reference evidence="8 9" key="1">
    <citation type="journal article" date="2012" name="Nature">
        <title>Repeated polyploidization of Gossypium genomes and the evolution of spinnable cotton fibres.</title>
        <authorList>
            <person name="Paterson A.H."/>
            <person name="Wendel J.F."/>
            <person name="Gundlach H."/>
            <person name="Guo H."/>
            <person name="Jenkins J."/>
            <person name="Jin D."/>
            <person name="Llewellyn D."/>
            <person name="Showmaker K.C."/>
            <person name="Shu S."/>
            <person name="Udall J."/>
            <person name="Yoo M.J."/>
            <person name="Byers R."/>
            <person name="Chen W."/>
            <person name="Doron-Faigenboim A."/>
            <person name="Duke M.V."/>
            <person name="Gong L."/>
            <person name="Grimwood J."/>
            <person name="Grover C."/>
            <person name="Grupp K."/>
            <person name="Hu G."/>
            <person name="Lee T.H."/>
            <person name="Li J."/>
            <person name="Lin L."/>
            <person name="Liu T."/>
            <person name="Marler B.S."/>
            <person name="Page J.T."/>
            <person name="Roberts A.W."/>
            <person name="Romanel E."/>
            <person name="Sanders W.S."/>
            <person name="Szadkowski E."/>
            <person name="Tan X."/>
            <person name="Tang H."/>
            <person name="Xu C."/>
            <person name="Wang J."/>
            <person name="Wang Z."/>
            <person name="Zhang D."/>
            <person name="Zhang L."/>
            <person name="Ashrafi H."/>
            <person name="Bedon F."/>
            <person name="Bowers J.E."/>
            <person name="Brubaker C.L."/>
            <person name="Chee P.W."/>
            <person name="Das S."/>
            <person name="Gingle A.R."/>
            <person name="Haigler C.H."/>
            <person name="Harker D."/>
            <person name="Hoffmann L.V."/>
            <person name="Hovav R."/>
            <person name="Jones D.C."/>
            <person name="Lemke C."/>
            <person name="Mansoor S."/>
            <person name="ur Rahman M."/>
            <person name="Rainville L.N."/>
            <person name="Rambani A."/>
            <person name="Reddy U.K."/>
            <person name="Rong J.K."/>
            <person name="Saranga Y."/>
            <person name="Scheffler B.E."/>
            <person name="Scheffler J.A."/>
            <person name="Stelly D.M."/>
            <person name="Triplett B.A."/>
            <person name="Van Deynze A."/>
            <person name="Vaslin M.F."/>
            <person name="Waghmare V.N."/>
            <person name="Walford S.A."/>
            <person name="Wright R.J."/>
            <person name="Zaki E.A."/>
            <person name="Zhang T."/>
            <person name="Dennis E.S."/>
            <person name="Mayer K.F."/>
            <person name="Peterson D.G."/>
            <person name="Rokhsar D.S."/>
            <person name="Wang X."/>
            <person name="Schmutz J."/>
        </authorList>
    </citation>
    <scope>NUCLEOTIDE SEQUENCE [LARGE SCALE GENOMIC DNA]</scope>
</reference>
<dbReference type="SUPFAM" id="SSF52540">
    <property type="entry name" value="P-loop containing nucleoside triphosphate hydrolases"/>
    <property type="match status" value="1"/>
</dbReference>
<dbReference type="SUPFAM" id="SSF52047">
    <property type="entry name" value="RNI-like"/>
    <property type="match status" value="2"/>
</dbReference>
<keyword evidence="3" id="KW-0611">Plant defense</keyword>
<dbReference type="EMBL" id="CM001748">
    <property type="protein sequence ID" value="KJB61905.1"/>
    <property type="molecule type" value="Genomic_DNA"/>
</dbReference>
<evidence type="ECO:0000259" key="7">
    <source>
        <dbReference type="Pfam" id="PF23247"/>
    </source>
</evidence>
<evidence type="ECO:0000256" key="2">
    <source>
        <dbReference type="ARBA" id="ARBA00022741"/>
    </source>
</evidence>
<dbReference type="Gene3D" id="3.80.10.10">
    <property type="entry name" value="Ribonuclease Inhibitor"/>
    <property type="match status" value="4"/>
</dbReference>
<name>A0A0D2UZU5_GOSRA</name>
<dbReference type="Gene3D" id="1.10.8.430">
    <property type="entry name" value="Helical domain of apoptotic protease-activating factors"/>
    <property type="match status" value="1"/>
</dbReference>
<dbReference type="PRINTS" id="PR00364">
    <property type="entry name" value="DISEASERSIST"/>
</dbReference>
<organism evidence="8 9">
    <name type="scientific">Gossypium raimondii</name>
    <name type="common">Peruvian cotton</name>
    <name type="synonym">Gossypium klotzschianum subsp. raimondii</name>
    <dbReference type="NCBI Taxonomy" id="29730"/>
    <lineage>
        <taxon>Eukaryota</taxon>
        <taxon>Viridiplantae</taxon>
        <taxon>Streptophyta</taxon>
        <taxon>Embryophyta</taxon>
        <taxon>Tracheophyta</taxon>
        <taxon>Spermatophyta</taxon>
        <taxon>Magnoliopsida</taxon>
        <taxon>eudicotyledons</taxon>
        <taxon>Gunneridae</taxon>
        <taxon>Pentapetalae</taxon>
        <taxon>rosids</taxon>
        <taxon>malvids</taxon>
        <taxon>Malvales</taxon>
        <taxon>Malvaceae</taxon>
        <taxon>Malvoideae</taxon>
        <taxon>Gossypium</taxon>
    </lineage>
</organism>
<accession>A0A0D2UZU5</accession>
<dbReference type="InterPro" id="IPR002182">
    <property type="entry name" value="NB-ARC"/>
</dbReference>
<feature type="domain" description="NB-ARC" evidence="6">
    <location>
        <begin position="159"/>
        <end position="320"/>
    </location>
</feature>
<dbReference type="InterPro" id="IPR050905">
    <property type="entry name" value="Plant_NBS-LRR"/>
</dbReference>
<evidence type="ECO:0000256" key="4">
    <source>
        <dbReference type="ARBA" id="ARBA00022840"/>
    </source>
</evidence>
<evidence type="ECO:0000256" key="5">
    <source>
        <dbReference type="SAM" id="Coils"/>
    </source>
</evidence>